<dbReference type="Gene3D" id="2.130.10.30">
    <property type="entry name" value="Regulator of chromosome condensation 1/beta-lactamase-inhibitor protein II"/>
    <property type="match status" value="1"/>
</dbReference>
<gene>
    <name evidence="2" type="ORF">J5N97_011085</name>
</gene>
<dbReference type="InterPro" id="IPR000408">
    <property type="entry name" value="Reg_chr_condens"/>
</dbReference>
<dbReference type="InterPro" id="IPR009091">
    <property type="entry name" value="RCC1/BLIP-II"/>
</dbReference>
<dbReference type="Proteomes" id="UP001085076">
    <property type="component" value="Miscellaneous, Linkage group lg02"/>
</dbReference>
<keyword evidence="3" id="KW-1185">Reference proteome</keyword>
<evidence type="ECO:0000313" key="2">
    <source>
        <dbReference type="EMBL" id="KAJ0982830.1"/>
    </source>
</evidence>
<sequence>MAASGEQEEEVRLWSWGAGTEGQLSTGMLEDQLLPQCLTSLPAIAHIACGGAHAASCSPHWFIRRFSIWLWCREDMDKLEKPGDAASRSNNFPVVVP</sequence>
<feature type="repeat" description="RCC1" evidence="1">
    <location>
        <begin position="11"/>
        <end position="60"/>
    </location>
</feature>
<name>A0A9D5HN05_9LILI</name>
<reference evidence="2" key="1">
    <citation type="submission" date="2021-03" db="EMBL/GenBank/DDBJ databases">
        <authorList>
            <person name="Li Z."/>
            <person name="Yang C."/>
        </authorList>
    </citation>
    <scope>NUCLEOTIDE SEQUENCE</scope>
    <source>
        <strain evidence="2">Dzin_1.0</strain>
        <tissue evidence="2">Leaf</tissue>
    </source>
</reference>
<dbReference type="AlphaFoldDB" id="A0A9D5HN05"/>
<comment type="caution">
    <text evidence="2">The sequence shown here is derived from an EMBL/GenBank/DDBJ whole genome shotgun (WGS) entry which is preliminary data.</text>
</comment>
<dbReference type="EMBL" id="JAGGNH010000002">
    <property type="protein sequence ID" value="KAJ0982830.1"/>
    <property type="molecule type" value="Genomic_DNA"/>
</dbReference>
<dbReference type="PROSITE" id="PS50012">
    <property type="entry name" value="RCC1_3"/>
    <property type="match status" value="1"/>
</dbReference>
<dbReference type="Pfam" id="PF00415">
    <property type="entry name" value="RCC1"/>
    <property type="match status" value="1"/>
</dbReference>
<evidence type="ECO:0000256" key="1">
    <source>
        <dbReference type="PROSITE-ProRule" id="PRU00235"/>
    </source>
</evidence>
<proteinExistence type="predicted"/>
<protein>
    <submittedName>
        <fullName evidence="2">Uncharacterized protein</fullName>
    </submittedName>
</protein>
<reference evidence="2" key="2">
    <citation type="journal article" date="2022" name="Hortic Res">
        <title>The genome of Dioscorea zingiberensis sheds light on the biosynthesis, origin and evolution of the medicinally important diosgenin saponins.</title>
        <authorList>
            <person name="Li Y."/>
            <person name="Tan C."/>
            <person name="Li Z."/>
            <person name="Guo J."/>
            <person name="Li S."/>
            <person name="Chen X."/>
            <person name="Wang C."/>
            <person name="Dai X."/>
            <person name="Yang H."/>
            <person name="Song W."/>
            <person name="Hou L."/>
            <person name="Xu J."/>
            <person name="Tong Z."/>
            <person name="Xu A."/>
            <person name="Yuan X."/>
            <person name="Wang W."/>
            <person name="Yang Q."/>
            <person name="Chen L."/>
            <person name="Sun Z."/>
            <person name="Wang K."/>
            <person name="Pan B."/>
            <person name="Chen J."/>
            <person name="Bao Y."/>
            <person name="Liu F."/>
            <person name="Qi X."/>
            <person name="Gang D.R."/>
            <person name="Wen J."/>
            <person name="Li J."/>
        </authorList>
    </citation>
    <scope>NUCLEOTIDE SEQUENCE</scope>
    <source>
        <strain evidence="2">Dzin_1.0</strain>
    </source>
</reference>
<dbReference type="OrthoDB" id="70707at2759"/>
<dbReference type="SUPFAM" id="SSF50985">
    <property type="entry name" value="RCC1/BLIP-II"/>
    <property type="match status" value="1"/>
</dbReference>
<organism evidence="2 3">
    <name type="scientific">Dioscorea zingiberensis</name>
    <dbReference type="NCBI Taxonomy" id="325984"/>
    <lineage>
        <taxon>Eukaryota</taxon>
        <taxon>Viridiplantae</taxon>
        <taxon>Streptophyta</taxon>
        <taxon>Embryophyta</taxon>
        <taxon>Tracheophyta</taxon>
        <taxon>Spermatophyta</taxon>
        <taxon>Magnoliopsida</taxon>
        <taxon>Liliopsida</taxon>
        <taxon>Dioscoreales</taxon>
        <taxon>Dioscoreaceae</taxon>
        <taxon>Dioscorea</taxon>
    </lineage>
</organism>
<accession>A0A9D5HN05</accession>
<evidence type="ECO:0000313" key="3">
    <source>
        <dbReference type="Proteomes" id="UP001085076"/>
    </source>
</evidence>